<protein>
    <submittedName>
        <fullName evidence="1">TetR-like C-terminal domain-containing protein</fullName>
    </submittedName>
</protein>
<evidence type="ECO:0000313" key="2">
    <source>
        <dbReference type="Proteomes" id="UP001380953"/>
    </source>
</evidence>
<organism evidence="1 2">
    <name type="scientific">Saccharibacillus sacchari</name>
    <dbReference type="NCBI Taxonomy" id="456493"/>
    <lineage>
        <taxon>Bacteria</taxon>
        <taxon>Bacillati</taxon>
        <taxon>Bacillota</taxon>
        <taxon>Bacilli</taxon>
        <taxon>Bacillales</taxon>
        <taxon>Paenibacillaceae</taxon>
        <taxon>Saccharibacillus</taxon>
    </lineage>
</organism>
<gene>
    <name evidence="1" type="ORF">WKI47_15055</name>
</gene>
<name>A0ACC6PEL2_9BACL</name>
<keyword evidence="2" id="KW-1185">Reference proteome</keyword>
<dbReference type="Proteomes" id="UP001380953">
    <property type="component" value="Unassembled WGS sequence"/>
</dbReference>
<sequence>MMQEAEKTKIDPRVLRTRQLLKNALVELLEEMEPDKITVNRIATRATINRVTFYLHYRDIQDMMDKMADEMVVEIQTAMTKKVEEKKTGGDDVILLGLLEHIAANARFYKVIIGSRGLPIFHERLRDIFVKKINDGVTKHLLEEKGIQQDVAVWFGSAAMLGTIASWVRNDMPYSPQFLARQFALLFRREDMYETD</sequence>
<comment type="caution">
    <text evidence="1">The sequence shown here is derived from an EMBL/GenBank/DDBJ whole genome shotgun (WGS) entry which is preliminary data.</text>
</comment>
<proteinExistence type="predicted"/>
<reference evidence="1" key="1">
    <citation type="submission" date="2024-03" db="EMBL/GenBank/DDBJ databases">
        <title>Whole genome sequecning of epiphytes from Marcgravia umbellata leaves.</title>
        <authorList>
            <person name="Kumar G."/>
            <person name="Savka M.A."/>
        </authorList>
    </citation>
    <scope>NUCLEOTIDE SEQUENCE</scope>
    <source>
        <strain evidence="1">RIT_BL5</strain>
    </source>
</reference>
<evidence type="ECO:0000313" key="1">
    <source>
        <dbReference type="EMBL" id="MEJ8305223.1"/>
    </source>
</evidence>
<accession>A0ACC6PEL2</accession>
<dbReference type="EMBL" id="JBBKAR010000039">
    <property type="protein sequence ID" value="MEJ8305223.1"/>
    <property type="molecule type" value="Genomic_DNA"/>
</dbReference>